<dbReference type="PRINTS" id="PR00506">
    <property type="entry name" value="D21N6MTFRASE"/>
</dbReference>
<evidence type="ECO:0000256" key="3">
    <source>
        <dbReference type="ARBA" id="ARBA00022679"/>
    </source>
</evidence>
<dbReference type="AlphaFoldDB" id="A0A5Q2RCY0"/>
<dbReference type="Gene3D" id="3.40.50.150">
    <property type="entry name" value="Vaccinia Virus protein VP39"/>
    <property type="match status" value="1"/>
</dbReference>
<keyword evidence="4" id="KW-0949">S-adenosyl-L-methionine</keyword>
<keyword evidence="3" id="KW-0808">Transferase</keyword>
<dbReference type="SUPFAM" id="SSF53335">
    <property type="entry name" value="S-adenosyl-L-methionine-dependent methyltransferases"/>
    <property type="match status" value="1"/>
</dbReference>
<feature type="domain" description="DNA methylase N-4/N-6" evidence="5">
    <location>
        <begin position="118"/>
        <end position="469"/>
    </location>
</feature>
<evidence type="ECO:0000259" key="5">
    <source>
        <dbReference type="Pfam" id="PF01555"/>
    </source>
</evidence>
<dbReference type="InterPro" id="IPR029063">
    <property type="entry name" value="SAM-dependent_MTases_sf"/>
</dbReference>
<dbReference type="EMBL" id="CP045851">
    <property type="protein sequence ID" value="QGG94708.1"/>
    <property type="molecule type" value="Genomic_DNA"/>
</dbReference>
<sequence length="640" mass="70922">MTEQPEKVDLSTPDLAAANRDALAALFPGVLADGILDATRLGELLDMPVTTPADGRERFGLMWAGKQEAVRSLLTPSRGTLIPDMERSVDFDNAKNVFIEGDNLEVLKLLQKAYNDKVDIMYIDPPYNTGNDFIYDDDFADGLTAYLRYSGQLDEAGNRLAASSDTSGRLHSRWLSFMYPRLVLARNLLRQDGVLFVSIDDNEIHSLRAVLDEIFGEENLIAILAVEMSKTQGMKVAAAQNGRLVKNHEYVLVYSRNVELAAENRKPLYDASERYDDHYDIVWDGEGEARTLTKALEADSRFREWAQKYSTPLSKAGLRKLLSLEAEIYDYFVTEFAKRLYRESPISLDRVQALDLPQGVIQRYEKYLLRKNSKGTVVQLQSFADGLRDTDDYAPIRSRATIRGALWKGFHSDMMNVGKEGGVEFKNGKKPVRLIKQLIKWANRPDGLVLDFFAGSGTTGHAVAAMNAEDMGTRRFLLVQLPEPLNGKSDSLVSDLTWKRLSNVHSEFPSWGGVRSYRLGTSAFRGAGDSHGGELFDLSESTLSSIDRGEDALACEILLAEGVSLESDWLRSTVGDHMLIIGSGVAVLPSVALDENLVLSTLTSAASVVIFLEDGFAGQDTLKANAFTRSRELGITMKTV</sequence>
<name>A0A5Q2RCY0_9ACTN</name>
<evidence type="ECO:0000256" key="2">
    <source>
        <dbReference type="ARBA" id="ARBA00022603"/>
    </source>
</evidence>
<dbReference type="PIRSF" id="PIRSF015855">
    <property type="entry name" value="TypeIII_Mtase_mKpnI"/>
    <property type="match status" value="1"/>
</dbReference>
<dbReference type="InterPro" id="IPR002295">
    <property type="entry name" value="N4/N6-MTase_EcoPI_Mod-like"/>
</dbReference>
<dbReference type="Pfam" id="PF01555">
    <property type="entry name" value="N6_N4_Mtase"/>
    <property type="match status" value="1"/>
</dbReference>
<dbReference type="KEGG" id="atq:GH723_06060"/>
<dbReference type="RefSeq" id="WP_153758814.1">
    <property type="nucleotide sequence ID" value="NZ_CP045851.1"/>
</dbReference>
<evidence type="ECO:0000313" key="7">
    <source>
        <dbReference type="Proteomes" id="UP000334019"/>
    </source>
</evidence>
<dbReference type="Proteomes" id="UP000334019">
    <property type="component" value="Chromosome"/>
</dbReference>
<dbReference type="InterPro" id="IPR002941">
    <property type="entry name" value="DNA_methylase_N4/N6"/>
</dbReference>
<comment type="similarity">
    <text evidence="1">Belongs to the N(4)/N(6)-methyltransferase family.</text>
</comment>
<accession>A0A5Q2RCY0</accession>
<keyword evidence="2" id="KW-0489">Methyltransferase</keyword>
<dbReference type="GO" id="GO:0003677">
    <property type="term" value="F:DNA binding"/>
    <property type="evidence" value="ECO:0007669"/>
    <property type="project" value="InterPro"/>
</dbReference>
<dbReference type="PROSITE" id="PS00092">
    <property type="entry name" value="N6_MTASE"/>
    <property type="match status" value="1"/>
</dbReference>
<dbReference type="GO" id="GO:0032259">
    <property type="term" value="P:methylation"/>
    <property type="evidence" value="ECO:0007669"/>
    <property type="project" value="UniProtKB-KW"/>
</dbReference>
<dbReference type="InterPro" id="IPR002052">
    <property type="entry name" value="DNA_methylase_N6_adenine_CS"/>
</dbReference>
<organism evidence="6 7">
    <name type="scientific">Actinomarinicola tropica</name>
    <dbReference type="NCBI Taxonomy" id="2789776"/>
    <lineage>
        <taxon>Bacteria</taxon>
        <taxon>Bacillati</taxon>
        <taxon>Actinomycetota</taxon>
        <taxon>Acidimicrobiia</taxon>
        <taxon>Acidimicrobiales</taxon>
        <taxon>Iamiaceae</taxon>
        <taxon>Actinomarinicola</taxon>
    </lineage>
</organism>
<protein>
    <recommendedName>
        <fullName evidence="5">DNA methylase N-4/N-6 domain-containing protein</fullName>
    </recommendedName>
</protein>
<evidence type="ECO:0000313" key="6">
    <source>
        <dbReference type="EMBL" id="QGG94708.1"/>
    </source>
</evidence>
<gene>
    <name evidence="6" type="ORF">GH723_06060</name>
</gene>
<dbReference type="GO" id="GO:0008170">
    <property type="term" value="F:N-methyltransferase activity"/>
    <property type="evidence" value="ECO:0007669"/>
    <property type="project" value="InterPro"/>
</dbReference>
<dbReference type="REBASE" id="364854">
    <property type="entry name" value="M.Iba58843ORF6060P"/>
</dbReference>
<reference evidence="6 7" key="1">
    <citation type="submission" date="2019-11" db="EMBL/GenBank/DDBJ databases">
        <authorList>
            <person name="He Y."/>
        </authorList>
    </citation>
    <scope>NUCLEOTIDE SEQUENCE [LARGE SCALE GENOMIC DNA]</scope>
    <source>
        <strain evidence="6 7">SCSIO 58843</strain>
    </source>
</reference>
<evidence type="ECO:0000256" key="4">
    <source>
        <dbReference type="ARBA" id="ARBA00022691"/>
    </source>
</evidence>
<proteinExistence type="inferred from homology"/>
<keyword evidence="7" id="KW-1185">Reference proteome</keyword>
<evidence type="ECO:0000256" key="1">
    <source>
        <dbReference type="ARBA" id="ARBA00006594"/>
    </source>
</evidence>